<evidence type="ECO:0000256" key="2">
    <source>
        <dbReference type="ARBA" id="ARBA00004286"/>
    </source>
</evidence>
<dbReference type="PANTHER" id="PTHR11467">
    <property type="entry name" value="HISTONE H1"/>
    <property type="match status" value="1"/>
</dbReference>
<dbReference type="AlphaFoldDB" id="A0AAD5KRR4"/>
<sequence length="106" mass="11641">MAGEAASTPKTTKKPEHPPYEQMIKAAILALKERKGSSRPAIKKYVLANYKVTAGAHFDNQIAAAIKRGVSKNAFTLPKGKSLFFKKNTFSFQKQNKKKECAGGKK</sequence>
<reference evidence="9" key="2">
    <citation type="submission" date="2023-02" db="EMBL/GenBank/DDBJ databases">
        <authorList>
            <consortium name="DOE Joint Genome Institute"/>
            <person name="Mondo S.J."/>
            <person name="Chang Y."/>
            <person name="Wang Y."/>
            <person name="Ahrendt S."/>
            <person name="Andreopoulos W."/>
            <person name="Barry K."/>
            <person name="Beard J."/>
            <person name="Benny G.L."/>
            <person name="Blankenship S."/>
            <person name="Bonito G."/>
            <person name="Cuomo C."/>
            <person name="Desiro A."/>
            <person name="Gervers K.A."/>
            <person name="Hundley H."/>
            <person name="Kuo A."/>
            <person name="LaButti K."/>
            <person name="Lang B.F."/>
            <person name="Lipzen A."/>
            <person name="O'Donnell K."/>
            <person name="Pangilinan J."/>
            <person name="Reynolds N."/>
            <person name="Sandor L."/>
            <person name="Smith M.W."/>
            <person name="Tsang A."/>
            <person name="Grigoriev I.V."/>
            <person name="Stajich J.E."/>
            <person name="Spatafora J.W."/>
        </authorList>
    </citation>
    <scope>NUCLEOTIDE SEQUENCE</scope>
    <source>
        <strain evidence="9">RSA 2281</strain>
    </source>
</reference>
<dbReference type="InterPro" id="IPR036388">
    <property type="entry name" value="WH-like_DNA-bd_sf"/>
</dbReference>
<keyword evidence="4" id="KW-0158">Chromosome</keyword>
<comment type="subcellular location">
    <subcellularLocation>
        <location evidence="2">Chromosome</location>
    </subcellularLocation>
    <subcellularLocation>
        <location evidence="1">Nucleus</location>
    </subcellularLocation>
</comment>
<dbReference type="GO" id="GO:0005634">
    <property type="term" value="C:nucleus"/>
    <property type="evidence" value="ECO:0007669"/>
    <property type="project" value="UniProtKB-SubCell"/>
</dbReference>
<dbReference type="GO" id="GO:0000786">
    <property type="term" value="C:nucleosome"/>
    <property type="evidence" value="ECO:0007669"/>
    <property type="project" value="InterPro"/>
</dbReference>
<evidence type="ECO:0000256" key="6">
    <source>
        <dbReference type="ARBA" id="ARBA00023242"/>
    </source>
</evidence>
<keyword evidence="5" id="KW-0238">DNA-binding</keyword>
<dbReference type="GO" id="GO:0006334">
    <property type="term" value="P:nucleosome assembly"/>
    <property type="evidence" value="ECO:0007669"/>
    <property type="project" value="InterPro"/>
</dbReference>
<feature type="domain" description="H15" evidence="8">
    <location>
        <begin position="16"/>
        <end position="89"/>
    </location>
</feature>
<dbReference type="Pfam" id="PF00538">
    <property type="entry name" value="Linker_histone"/>
    <property type="match status" value="1"/>
</dbReference>
<dbReference type="EMBL" id="JAIXMP010000001">
    <property type="protein sequence ID" value="KAI9278632.1"/>
    <property type="molecule type" value="Genomic_DNA"/>
</dbReference>
<reference evidence="9" key="1">
    <citation type="journal article" date="2022" name="IScience">
        <title>Evolution of zygomycete secretomes and the origins of terrestrial fungal ecologies.</title>
        <authorList>
            <person name="Chang Y."/>
            <person name="Wang Y."/>
            <person name="Mondo S."/>
            <person name="Ahrendt S."/>
            <person name="Andreopoulos W."/>
            <person name="Barry K."/>
            <person name="Beard J."/>
            <person name="Benny G.L."/>
            <person name="Blankenship S."/>
            <person name="Bonito G."/>
            <person name="Cuomo C."/>
            <person name="Desiro A."/>
            <person name="Gervers K.A."/>
            <person name="Hundley H."/>
            <person name="Kuo A."/>
            <person name="LaButti K."/>
            <person name="Lang B.F."/>
            <person name="Lipzen A."/>
            <person name="O'Donnell K."/>
            <person name="Pangilinan J."/>
            <person name="Reynolds N."/>
            <person name="Sandor L."/>
            <person name="Smith M.E."/>
            <person name="Tsang A."/>
            <person name="Grigoriev I.V."/>
            <person name="Stajich J.E."/>
            <person name="Spatafora J.W."/>
        </authorList>
    </citation>
    <scope>NUCLEOTIDE SEQUENCE</scope>
    <source>
        <strain evidence="9">RSA 2281</strain>
    </source>
</reference>
<dbReference type="SMART" id="SM00526">
    <property type="entry name" value="H15"/>
    <property type="match status" value="1"/>
</dbReference>
<dbReference type="GO" id="GO:0045910">
    <property type="term" value="P:negative regulation of DNA recombination"/>
    <property type="evidence" value="ECO:0007669"/>
    <property type="project" value="TreeGrafter"/>
</dbReference>
<evidence type="ECO:0000256" key="1">
    <source>
        <dbReference type="ARBA" id="ARBA00004123"/>
    </source>
</evidence>
<dbReference type="PROSITE" id="PS51504">
    <property type="entry name" value="H15"/>
    <property type="match status" value="1"/>
</dbReference>
<name>A0AAD5KRR4_9FUNG</name>
<comment type="caution">
    <text evidence="9">The sequence shown here is derived from an EMBL/GenBank/DDBJ whole genome shotgun (WGS) entry which is preliminary data.</text>
</comment>
<gene>
    <name evidence="9" type="ORF">BDA99DRAFT_11637</name>
</gene>
<dbReference type="PANTHER" id="PTHR11467:SF36">
    <property type="entry name" value="HISTONE 24-RELATED"/>
    <property type="match status" value="1"/>
</dbReference>
<evidence type="ECO:0000256" key="3">
    <source>
        <dbReference type="ARBA" id="ARBA00020833"/>
    </source>
</evidence>
<feature type="region of interest" description="Disordered" evidence="7">
    <location>
        <begin position="1"/>
        <end position="20"/>
    </location>
</feature>
<evidence type="ECO:0000256" key="5">
    <source>
        <dbReference type="ARBA" id="ARBA00023125"/>
    </source>
</evidence>
<evidence type="ECO:0000259" key="8">
    <source>
        <dbReference type="PROSITE" id="PS51504"/>
    </source>
</evidence>
<evidence type="ECO:0000313" key="10">
    <source>
        <dbReference type="Proteomes" id="UP001209540"/>
    </source>
</evidence>
<keyword evidence="10" id="KW-1185">Reference proteome</keyword>
<accession>A0AAD5KRR4</accession>
<dbReference type="GO" id="GO:0031492">
    <property type="term" value="F:nucleosomal DNA binding"/>
    <property type="evidence" value="ECO:0007669"/>
    <property type="project" value="TreeGrafter"/>
</dbReference>
<protein>
    <recommendedName>
        <fullName evidence="3">Histone H1</fullName>
    </recommendedName>
</protein>
<dbReference type="InterPro" id="IPR005818">
    <property type="entry name" value="Histone_H1/H5_H15"/>
</dbReference>
<dbReference type="GO" id="GO:0030261">
    <property type="term" value="P:chromosome condensation"/>
    <property type="evidence" value="ECO:0007669"/>
    <property type="project" value="TreeGrafter"/>
</dbReference>
<dbReference type="GO" id="GO:0003690">
    <property type="term" value="F:double-stranded DNA binding"/>
    <property type="evidence" value="ECO:0007669"/>
    <property type="project" value="TreeGrafter"/>
</dbReference>
<proteinExistence type="predicted"/>
<organism evidence="9 10">
    <name type="scientific">Phascolomyces articulosus</name>
    <dbReference type="NCBI Taxonomy" id="60185"/>
    <lineage>
        <taxon>Eukaryota</taxon>
        <taxon>Fungi</taxon>
        <taxon>Fungi incertae sedis</taxon>
        <taxon>Mucoromycota</taxon>
        <taxon>Mucoromycotina</taxon>
        <taxon>Mucoromycetes</taxon>
        <taxon>Mucorales</taxon>
        <taxon>Lichtheimiaceae</taxon>
        <taxon>Phascolomyces</taxon>
    </lineage>
</organism>
<evidence type="ECO:0000256" key="7">
    <source>
        <dbReference type="SAM" id="MobiDB-lite"/>
    </source>
</evidence>
<evidence type="ECO:0000256" key="4">
    <source>
        <dbReference type="ARBA" id="ARBA00022454"/>
    </source>
</evidence>
<dbReference type="CDD" id="cd00073">
    <property type="entry name" value="H15"/>
    <property type="match status" value="1"/>
</dbReference>
<dbReference type="Proteomes" id="UP001209540">
    <property type="component" value="Unassembled WGS sequence"/>
</dbReference>
<dbReference type="Gene3D" id="1.10.10.10">
    <property type="entry name" value="Winged helix-like DNA-binding domain superfamily/Winged helix DNA-binding domain"/>
    <property type="match status" value="1"/>
</dbReference>
<dbReference type="InterPro" id="IPR036390">
    <property type="entry name" value="WH_DNA-bd_sf"/>
</dbReference>
<keyword evidence="6" id="KW-0539">Nucleus</keyword>
<evidence type="ECO:0000313" key="9">
    <source>
        <dbReference type="EMBL" id="KAI9278632.1"/>
    </source>
</evidence>
<dbReference type="SUPFAM" id="SSF46785">
    <property type="entry name" value="Winged helix' DNA-binding domain"/>
    <property type="match status" value="1"/>
</dbReference>